<evidence type="ECO:0000256" key="4">
    <source>
        <dbReference type="ARBA" id="ARBA00022786"/>
    </source>
</evidence>
<dbReference type="FunFam" id="3.40.532.10:FF:000010">
    <property type="entry name" value="Ubiquitin carboxyl-terminal hydrolase"/>
    <property type="match status" value="1"/>
</dbReference>
<evidence type="ECO:0000313" key="10">
    <source>
        <dbReference type="EMBL" id="KIW28328.1"/>
    </source>
</evidence>
<dbReference type="EC" id="3.4.19.12" evidence="2 7"/>
<keyword evidence="11" id="KW-1185">Reference proteome</keyword>
<feature type="site" description="Transition state stabilizer" evidence="7">
    <location>
        <position position="129"/>
    </location>
</feature>
<evidence type="ECO:0000313" key="11">
    <source>
        <dbReference type="Proteomes" id="UP000054466"/>
    </source>
</evidence>
<evidence type="ECO:0000256" key="7">
    <source>
        <dbReference type="PROSITE-ProRule" id="PRU01393"/>
    </source>
</evidence>
<proteinExistence type="inferred from homology"/>
<dbReference type="InterPro" id="IPR036959">
    <property type="entry name" value="Peptidase_C12_UCH_sf"/>
</dbReference>
<dbReference type="Proteomes" id="UP000054466">
    <property type="component" value="Unassembled WGS sequence"/>
</dbReference>
<evidence type="ECO:0000256" key="1">
    <source>
        <dbReference type="ARBA" id="ARBA00000707"/>
    </source>
</evidence>
<dbReference type="EMBL" id="KN847043">
    <property type="protein sequence ID" value="KIW28328.1"/>
    <property type="molecule type" value="Genomic_DNA"/>
</dbReference>
<gene>
    <name evidence="10" type="ORF">PV07_08001</name>
</gene>
<dbReference type="GO" id="GO:0016579">
    <property type="term" value="P:protein deubiquitination"/>
    <property type="evidence" value="ECO:0007669"/>
    <property type="project" value="TreeGrafter"/>
</dbReference>
<keyword evidence="5 7" id="KW-0378">Hydrolase</keyword>
<evidence type="ECO:0000256" key="3">
    <source>
        <dbReference type="ARBA" id="ARBA00022670"/>
    </source>
</evidence>
<dbReference type="AlphaFoldDB" id="A0A0D2CB98"/>
<evidence type="ECO:0000256" key="5">
    <source>
        <dbReference type="ARBA" id="ARBA00022801"/>
    </source>
</evidence>
<name>A0A0D2CB98_9EURO</name>
<dbReference type="OrthoDB" id="1924260at2759"/>
<feature type="site" description="Important for enzyme activity" evidence="7">
    <location>
        <position position="253"/>
    </location>
</feature>
<dbReference type="RefSeq" id="XP_016248544.1">
    <property type="nucleotide sequence ID" value="XM_016395125.1"/>
</dbReference>
<feature type="active site" description="Nucleophile" evidence="7">
    <location>
        <position position="135"/>
    </location>
</feature>
<keyword evidence="6 7" id="KW-0788">Thiol protease</keyword>
<dbReference type="InterPro" id="IPR001578">
    <property type="entry name" value="Peptidase_C12_UCH"/>
</dbReference>
<dbReference type="VEuPathDB" id="FungiDB:PV07_08001"/>
<feature type="compositionally biased region" description="Basic residues" evidence="8">
    <location>
        <begin position="210"/>
        <end position="224"/>
    </location>
</feature>
<dbReference type="PANTHER" id="PTHR10589">
    <property type="entry name" value="UBIQUITIN CARBOXYL-TERMINAL HYDROLASE"/>
    <property type="match status" value="1"/>
</dbReference>
<comment type="similarity">
    <text evidence="7">Belongs to the peptidase C12 family.</text>
</comment>
<comment type="catalytic activity">
    <reaction evidence="1 7">
        <text>Thiol-dependent hydrolysis of ester, thioester, amide, peptide and isopeptide bonds formed by the C-terminal Gly of ubiquitin (a 76-residue protein attached to proteins as an intracellular targeting signal).</text>
        <dbReference type="EC" id="3.4.19.12"/>
    </reaction>
</comment>
<keyword evidence="3 7" id="KW-0645">Protease</keyword>
<sequence length="343" mass="37947">MMPAPENVAISEAAAEVRPEADPVQESSGAASTPLDTTSTTTDDVALARNQTSSWKGWAEIENDPVVFSTLLREWGVPNVQVNEVVPLDSVFEYPPQSIYGLIFLSRWAAPETENDLTEPPAGVWFANQTLSNSCATVALMNIVNNHATINLGQALNDFRANTMNMTPKERGLALDHFDHVRDVHNSFATEFDKMNVDLRLKQDMTAAEKKKKAAQSKRPRKKLKAEDESDEDESGLHFVAYVPAGGVVWRMDGLERLPRKLGVVDEGDSWIAMVLPELQAQLESVTTNSLEYSLLSLTALNDSWGLEADKLKVERAREDWGPFLAQMVRIHADKGTLKQTLG</sequence>
<evidence type="ECO:0000256" key="2">
    <source>
        <dbReference type="ARBA" id="ARBA00012759"/>
    </source>
</evidence>
<dbReference type="GO" id="GO:0004843">
    <property type="term" value="F:cysteine-type deubiquitinase activity"/>
    <property type="evidence" value="ECO:0007669"/>
    <property type="project" value="UniProtKB-UniRule"/>
</dbReference>
<dbReference type="GeneID" id="27347195"/>
<keyword evidence="4 7" id="KW-0833">Ubl conjugation pathway</keyword>
<dbReference type="GO" id="GO:0005737">
    <property type="term" value="C:cytoplasm"/>
    <property type="evidence" value="ECO:0007669"/>
    <property type="project" value="TreeGrafter"/>
</dbReference>
<feature type="region of interest" description="Disordered" evidence="8">
    <location>
        <begin position="1"/>
        <end position="44"/>
    </location>
</feature>
<accession>A0A0D2CB98</accession>
<feature type="active site" description="Proton donor" evidence="7">
    <location>
        <position position="238"/>
    </location>
</feature>
<dbReference type="InterPro" id="IPR038765">
    <property type="entry name" value="Papain-like_cys_pep_sf"/>
</dbReference>
<reference evidence="10 11" key="1">
    <citation type="submission" date="2015-01" db="EMBL/GenBank/DDBJ databases">
        <title>The Genome Sequence of Cladophialophora immunda CBS83496.</title>
        <authorList>
            <consortium name="The Broad Institute Genomics Platform"/>
            <person name="Cuomo C."/>
            <person name="de Hoog S."/>
            <person name="Gorbushina A."/>
            <person name="Stielow B."/>
            <person name="Teixiera M."/>
            <person name="Abouelleil A."/>
            <person name="Chapman S.B."/>
            <person name="Priest M."/>
            <person name="Young S.K."/>
            <person name="Wortman J."/>
            <person name="Nusbaum C."/>
            <person name="Birren B."/>
        </authorList>
    </citation>
    <scope>NUCLEOTIDE SEQUENCE [LARGE SCALE GENOMIC DNA]</scope>
    <source>
        <strain evidence="10 11">CBS 83496</strain>
    </source>
</reference>
<evidence type="ECO:0000256" key="6">
    <source>
        <dbReference type="ARBA" id="ARBA00022807"/>
    </source>
</evidence>
<dbReference type="PROSITE" id="PS52048">
    <property type="entry name" value="UCH_DOMAIN"/>
    <property type="match status" value="1"/>
</dbReference>
<dbReference type="SUPFAM" id="SSF54001">
    <property type="entry name" value="Cysteine proteinases"/>
    <property type="match status" value="1"/>
</dbReference>
<feature type="compositionally biased region" description="Low complexity" evidence="8">
    <location>
        <begin position="30"/>
        <end position="44"/>
    </location>
</feature>
<dbReference type="STRING" id="569365.A0A0D2CB98"/>
<organism evidence="10 11">
    <name type="scientific">Cladophialophora immunda</name>
    <dbReference type="NCBI Taxonomy" id="569365"/>
    <lineage>
        <taxon>Eukaryota</taxon>
        <taxon>Fungi</taxon>
        <taxon>Dikarya</taxon>
        <taxon>Ascomycota</taxon>
        <taxon>Pezizomycotina</taxon>
        <taxon>Eurotiomycetes</taxon>
        <taxon>Chaetothyriomycetidae</taxon>
        <taxon>Chaetothyriales</taxon>
        <taxon>Herpotrichiellaceae</taxon>
        <taxon>Cladophialophora</taxon>
    </lineage>
</organism>
<feature type="domain" description="UCH catalytic" evidence="9">
    <location>
        <begin position="57"/>
        <end position="300"/>
    </location>
</feature>
<dbReference type="Pfam" id="PF01088">
    <property type="entry name" value="Peptidase_C12"/>
    <property type="match status" value="1"/>
</dbReference>
<evidence type="ECO:0000259" key="9">
    <source>
        <dbReference type="PROSITE" id="PS52048"/>
    </source>
</evidence>
<dbReference type="Gene3D" id="3.40.532.10">
    <property type="entry name" value="Peptidase C12, ubiquitin carboxyl-terminal hydrolase"/>
    <property type="match status" value="1"/>
</dbReference>
<protein>
    <recommendedName>
        <fullName evidence="2 7">ubiquitinyl hydrolase 1</fullName>
        <ecNumber evidence="2 7">3.4.19.12</ecNumber>
    </recommendedName>
</protein>
<dbReference type="HOGENOM" id="CLU_018316_3_0_1"/>
<feature type="region of interest" description="Disordered" evidence="8">
    <location>
        <begin position="208"/>
        <end position="230"/>
    </location>
</feature>
<evidence type="ECO:0000256" key="8">
    <source>
        <dbReference type="SAM" id="MobiDB-lite"/>
    </source>
</evidence>
<dbReference type="GO" id="GO:0006511">
    <property type="term" value="P:ubiquitin-dependent protein catabolic process"/>
    <property type="evidence" value="ECO:0007669"/>
    <property type="project" value="UniProtKB-UniRule"/>
</dbReference>
<dbReference type="PANTHER" id="PTHR10589:SF29">
    <property type="entry name" value="UBIQUITIN CARBOXYL-TERMINAL HYDROLASE"/>
    <property type="match status" value="1"/>
</dbReference>